<proteinExistence type="predicted"/>
<feature type="region of interest" description="Disordered" evidence="1">
    <location>
        <begin position="1"/>
        <end position="27"/>
    </location>
</feature>
<dbReference type="EMBL" id="MVBO01000006">
    <property type="protein sequence ID" value="OZJ06183.1"/>
    <property type="molecule type" value="Genomic_DNA"/>
</dbReference>
<keyword evidence="3" id="KW-1185">Reference proteome</keyword>
<feature type="region of interest" description="Disordered" evidence="1">
    <location>
        <begin position="307"/>
        <end position="336"/>
    </location>
</feature>
<feature type="compositionally biased region" description="Polar residues" evidence="1">
    <location>
        <begin position="251"/>
        <end position="268"/>
    </location>
</feature>
<sequence>MFLDILGEEAQPTLSSSRPPTRRSDQQGITKLHHALVFWRKTVVLERKINSLRPKKLHRRPSQTPEQDRHRLRVATTQIEDDGSALRKVSSTRSRSSQLSTNRFIGFLGDWKRIRNKSQPSANTRFRRMRYDNHLTVSIDSSDQRQETLSTLLNPKRERKETQQSVPLIRNGLLPSTERPSSTINPDHLHVTYNTLSANATTSEGLTAHEFAALTGIRIKPEDEEDEVIPEPHLLPTNNIAVPAFLSTLAASSGNSPEAQSQTSSNTKLGICDPEFWQPLPQRPTQTFSNDIESHTLKTVCDSQEITEPTQTQISHPKPLPITSPVSSSADSPQDRLEDLADHTITLAGTSLTLPAPPKDASILEPPIITHLRKMSLRSTNITVDNDTFVFPSTDSLPTDGTVRLQKATTHISELQNAELDQTQLVLKGSGVIKKGRFQIVLGTPEKEAVNPFHVPSAS</sequence>
<name>A0A261Y6F5_9FUNG</name>
<evidence type="ECO:0000313" key="2">
    <source>
        <dbReference type="EMBL" id="OZJ06183.1"/>
    </source>
</evidence>
<evidence type="ECO:0000256" key="1">
    <source>
        <dbReference type="SAM" id="MobiDB-lite"/>
    </source>
</evidence>
<reference evidence="2 3" key="1">
    <citation type="journal article" date="2017" name="Mycologia">
        <title>Bifiguratus adelaidae, gen. et sp. nov., a new member of Mucoromycotina in endophytic and soil-dwelling habitats.</title>
        <authorList>
            <person name="Torres-Cruz T.J."/>
            <person name="Billingsley Tobias T.L."/>
            <person name="Almatruk M."/>
            <person name="Hesse C."/>
            <person name="Kuske C.R."/>
            <person name="Desiro A."/>
            <person name="Benucci G.M."/>
            <person name="Bonito G."/>
            <person name="Stajich J.E."/>
            <person name="Dunlap C."/>
            <person name="Arnold A.E."/>
            <person name="Porras-Alfaro A."/>
        </authorList>
    </citation>
    <scope>NUCLEOTIDE SEQUENCE [LARGE SCALE GENOMIC DNA]</scope>
    <source>
        <strain evidence="2 3">AZ0501</strain>
    </source>
</reference>
<dbReference type="AlphaFoldDB" id="A0A261Y6F5"/>
<gene>
    <name evidence="2" type="ORF">BZG36_01001</name>
</gene>
<dbReference type="Proteomes" id="UP000242875">
    <property type="component" value="Unassembled WGS sequence"/>
</dbReference>
<evidence type="ECO:0000313" key="3">
    <source>
        <dbReference type="Proteomes" id="UP000242875"/>
    </source>
</evidence>
<feature type="region of interest" description="Disordered" evidence="1">
    <location>
        <begin position="251"/>
        <end position="270"/>
    </location>
</feature>
<protein>
    <submittedName>
        <fullName evidence="2">Uncharacterized protein</fullName>
    </submittedName>
</protein>
<organism evidence="2 3">
    <name type="scientific">Bifiguratus adelaidae</name>
    <dbReference type="NCBI Taxonomy" id="1938954"/>
    <lineage>
        <taxon>Eukaryota</taxon>
        <taxon>Fungi</taxon>
        <taxon>Fungi incertae sedis</taxon>
        <taxon>Mucoromycota</taxon>
        <taxon>Mucoromycotina</taxon>
        <taxon>Endogonomycetes</taxon>
        <taxon>Endogonales</taxon>
        <taxon>Endogonales incertae sedis</taxon>
        <taxon>Bifiguratus</taxon>
    </lineage>
</organism>
<comment type="caution">
    <text evidence="2">The sequence shown here is derived from an EMBL/GenBank/DDBJ whole genome shotgun (WGS) entry which is preliminary data.</text>
</comment>
<accession>A0A261Y6F5</accession>